<evidence type="ECO:0000313" key="5">
    <source>
        <dbReference type="Proteomes" id="UP000247005"/>
    </source>
</evidence>
<feature type="domain" description="DUF559" evidence="1">
    <location>
        <begin position="3"/>
        <end position="105"/>
    </location>
</feature>
<evidence type="ECO:0000259" key="1">
    <source>
        <dbReference type="Pfam" id="PF04480"/>
    </source>
</evidence>
<dbReference type="PANTHER" id="PTHR38590:SF1">
    <property type="entry name" value="BLL0828 PROTEIN"/>
    <property type="match status" value="1"/>
</dbReference>
<dbReference type="OrthoDB" id="9798754at2"/>
<dbReference type="GO" id="GO:0008168">
    <property type="term" value="F:methyltransferase activity"/>
    <property type="evidence" value="ECO:0007669"/>
    <property type="project" value="UniProtKB-KW"/>
</dbReference>
<dbReference type="InterPro" id="IPR007569">
    <property type="entry name" value="DUF559"/>
</dbReference>
<sequence>MDNVKSLRINATPEEMRLWYLLRGRRFYGFKFRRQVPVGPYVVDFACYETRLIVELDGGQHADQVKYDVLRTAFLQKKGWHVLRFWNNELREFEEGVLMTILAHLQARSVCTGELKR</sequence>
<evidence type="ECO:0000313" key="3">
    <source>
        <dbReference type="EMBL" id="POP49665.1"/>
    </source>
</evidence>
<dbReference type="Proteomes" id="UP000237073">
    <property type="component" value="Unassembled WGS sequence"/>
</dbReference>
<gene>
    <name evidence="3" type="ORF">CHU32_05385</name>
    <name evidence="2" type="ORF">CHU33_05370</name>
</gene>
<protein>
    <submittedName>
        <fullName evidence="3">DNA-cytosine methyltransferase</fullName>
    </submittedName>
</protein>
<dbReference type="PANTHER" id="PTHR38590">
    <property type="entry name" value="BLL0828 PROTEIN"/>
    <property type="match status" value="1"/>
</dbReference>
<organism evidence="3 5">
    <name type="scientific">Superficieibacter electus</name>
    <dbReference type="NCBI Taxonomy" id="2022662"/>
    <lineage>
        <taxon>Bacteria</taxon>
        <taxon>Pseudomonadati</taxon>
        <taxon>Pseudomonadota</taxon>
        <taxon>Gammaproteobacteria</taxon>
        <taxon>Enterobacterales</taxon>
        <taxon>Enterobacteriaceae</taxon>
        <taxon>Superficieibacter</taxon>
    </lineage>
</organism>
<dbReference type="InterPro" id="IPR011335">
    <property type="entry name" value="Restrct_endonuc-II-like"/>
</dbReference>
<dbReference type="AlphaFoldDB" id="A0A2P5GSX4"/>
<dbReference type="Proteomes" id="UP000247005">
    <property type="component" value="Unassembled WGS sequence"/>
</dbReference>
<dbReference type="EMBL" id="PQGE01000004">
    <property type="protein sequence ID" value="POP46195.1"/>
    <property type="molecule type" value="Genomic_DNA"/>
</dbReference>
<keyword evidence="4" id="KW-1185">Reference proteome</keyword>
<evidence type="ECO:0000313" key="2">
    <source>
        <dbReference type="EMBL" id="POP46195.1"/>
    </source>
</evidence>
<dbReference type="RefSeq" id="WP_103675063.1">
    <property type="nucleotide sequence ID" value="NZ_PQGD01000004.1"/>
</dbReference>
<dbReference type="SUPFAM" id="SSF52980">
    <property type="entry name" value="Restriction endonuclease-like"/>
    <property type="match status" value="1"/>
</dbReference>
<comment type="caution">
    <text evidence="3">The sequence shown here is derived from an EMBL/GenBank/DDBJ whole genome shotgun (WGS) entry which is preliminary data.</text>
</comment>
<dbReference type="CDD" id="cd01038">
    <property type="entry name" value="Endonuclease_DUF559"/>
    <property type="match status" value="1"/>
</dbReference>
<name>A0A2P5GSX4_9ENTR</name>
<accession>A0A2P5GSX4</accession>
<dbReference type="InterPro" id="IPR047216">
    <property type="entry name" value="Endonuclease_DUF559_bact"/>
</dbReference>
<dbReference type="EMBL" id="PQGD01000004">
    <property type="protein sequence ID" value="POP49665.1"/>
    <property type="molecule type" value="Genomic_DNA"/>
</dbReference>
<dbReference type="GO" id="GO:0032259">
    <property type="term" value="P:methylation"/>
    <property type="evidence" value="ECO:0007669"/>
    <property type="project" value="UniProtKB-KW"/>
</dbReference>
<evidence type="ECO:0000313" key="4">
    <source>
        <dbReference type="Proteomes" id="UP000237073"/>
    </source>
</evidence>
<dbReference type="Gene3D" id="3.40.960.10">
    <property type="entry name" value="VSR Endonuclease"/>
    <property type="match status" value="1"/>
</dbReference>
<keyword evidence="3" id="KW-0489">Methyltransferase</keyword>
<dbReference type="Pfam" id="PF04480">
    <property type="entry name" value="DUF559"/>
    <property type="match status" value="1"/>
</dbReference>
<keyword evidence="3" id="KW-0808">Transferase</keyword>
<reference evidence="4 5" key="1">
    <citation type="submission" date="2018-01" db="EMBL/GenBank/DDBJ databases">
        <title>Superficieibacter electus gen. nov., sp. nov., an extended-spectrum beta-lactamase possessing member of the Enterobacteriaceae family, isolated from intensive care unit surfaces.</title>
        <authorList>
            <person name="Potter R.F."/>
            <person name="D'Souza A.W."/>
        </authorList>
    </citation>
    <scope>NUCLEOTIDE SEQUENCE [LARGE SCALE GENOMIC DNA]</scope>
    <source>
        <strain evidence="3 5">BP-1</strain>
        <strain evidence="2 4">BP-2</strain>
    </source>
</reference>
<proteinExistence type="predicted"/>